<sequence>MHAMVREVGRCVSRFILLYWICFTFPFPLDLVGLPFAFAGEEDQPAWMKAAGDGFTAAYSWIGKQKDDACVWAGRRALGVEVIIQPTGSGDTMRAYVGVALAAAIAAVAAPLWTVAVRLVRGKWPESDPDARLHVIVRVLVRFFLCEMFLGYGFAKVFPVQFAGPSPMRLAQPLGQMSPMGLLWTFMGFSPPYQMFTGAVEVVAGILLTTRRTTLLGSLVGLAAMTQIFLLNMCFDVPVKLYSFHYLMMTATLLAPDLPRLARVFLFGEAVPAMALPRLFRRTGLDRASRAFRTLLVIAMILGQALGSYEQWGRVNAGDAAPVAGLWEPVSMEVDGKEPDESDPMRWRSLDFSSRRILRLAGPKPPNLGYSVTWEPAARTFTLTRFNRPEWSATFHYSSPEADRLELEGSMDGKAIRATLRRAAEKEHELTSRGFHWIQEMPYNR</sequence>
<dbReference type="KEGG" id="agv:OJF2_31720"/>
<evidence type="ECO:0008006" key="4">
    <source>
        <dbReference type="Google" id="ProtNLM"/>
    </source>
</evidence>
<keyword evidence="3" id="KW-1185">Reference proteome</keyword>
<name>A0A5B9W3G3_9BACT</name>
<dbReference type="RefSeq" id="WP_148594524.1">
    <property type="nucleotide sequence ID" value="NZ_CP042997.1"/>
</dbReference>
<keyword evidence="1" id="KW-0472">Membrane</keyword>
<dbReference type="AlphaFoldDB" id="A0A5B9W3G3"/>
<protein>
    <recommendedName>
        <fullName evidence="4">DoxX</fullName>
    </recommendedName>
</protein>
<evidence type="ECO:0000256" key="1">
    <source>
        <dbReference type="SAM" id="Phobius"/>
    </source>
</evidence>
<accession>A0A5B9W3G3</accession>
<gene>
    <name evidence="2" type="ORF">OJF2_31720</name>
</gene>
<feature type="transmembrane region" description="Helical" evidence="1">
    <location>
        <begin position="182"/>
        <end position="208"/>
    </location>
</feature>
<evidence type="ECO:0000313" key="2">
    <source>
        <dbReference type="EMBL" id="QEH34631.1"/>
    </source>
</evidence>
<keyword evidence="1" id="KW-1133">Transmembrane helix</keyword>
<proteinExistence type="predicted"/>
<dbReference type="EMBL" id="CP042997">
    <property type="protein sequence ID" value="QEH34631.1"/>
    <property type="molecule type" value="Genomic_DNA"/>
</dbReference>
<feature type="transmembrane region" description="Helical" evidence="1">
    <location>
        <begin position="95"/>
        <end position="120"/>
    </location>
</feature>
<dbReference type="Proteomes" id="UP000324233">
    <property type="component" value="Chromosome"/>
</dbReference>
<evidence type="ECO:0000313" key="3">
    <source>
        <dbReference type="Proteomes" id="UP000324233"/>
    </source>
</evidence>
<keyword evidence="1" id="KW-0812">Transmembrane</keyword>
<feature type="transmembrane region" description="Helical" evidence="1">
    <location>
        <begin position="12"/>
        <end position="38"/>
    </location>
</feature>
<dbReference type="OrthoDB" id="102112at2"/>
<organism evidence="2 3">
    <name type="scientific">Aquisphaera giovannonii</name>
    <dbReference type="NCBI Taxonomy" id="406548"/>
    <lineage>
        <taxon>Bacteria</taxon>
        <taxon>Pseudomonadati</taxon>
        <taxon>Planctomycetota</taxon>
        <taxon>Planctomycetia</taxon>
        <taxon>Isosphaerales</taxon>
        <taxon>Isosphaeraceae</taxon>
        <taxon>Aquisphaera</taxon>
    </lineage>
</organism>
<feature type="transmembrane region" description="Helical" evidence="1">
    <location>
        <begin position="140"/>
        <end position="162"/>
    </location>
</feature>
<feature type="transmembrane region" description="Helical" evidence="1">
    <location>
        <begin position="215"/>
        <end position="241"/>
    </location>
</feature>
<reference evidence="2 3" key="1">
    <citation type="submission" date="2019-08" db="EMBL/GenBank/DDBJ databases">
        <title>Deep-cultivation of Planctomycetes and their phenomic and genomic characterization uncovers novel biology.</title>
        <authorList>
            <person name="Wiegand S."/>
            <person name="Jogler M."/>
            <person name="Boedeker C."/>
            <person name="Pinto D."/>
            <person name="Vollmers J."/>
            <person name="Rivas-Marin E."/>
            <person name="Kohn T."/>
            <person name="Peeters S.H."/>
            <person name="Heuer A."/>
            <person name="Rast P."/>
            <person name="Oberbeckmann S."/>
            <person name="Bunk B."/>
            <person name="Jeske O."/>
            <person name="Meyerdierks A."/>
            <person name="Storesund J.E."/>
            <person name="Kallscheuer N."/>
            <person name="Luecker S."/>
            <person name="Lage O.M."/>
            <person name="Pohl T."/>
            <person name="Merkel B.J."/>
            <person name="Hornburger P."/>
            <person name="Mueller R.-W."/>
            <person name="Bruemmer F."/>
            <person name="Labrenz M."/>
            <person name="Spormann A.M."/>
            <person name="Op den Camp H."/>
            <person name="Overmann J."/>
            <person name="Amann R."/>
            <person name="Jetten M.S.M."/>
            <person name="Mascher T."/>
            <person name="Medema M.H."/>
            <person name="Devos D.P."/>
            <person name="Kaster A.-K."/>
            <person name="Ovreas L."/>
            <person name="Rohde M."/>
            <person name="Galperin M.Y."/>
            <person name="Jogler C."/>
        </authorList>
    </citation>
    <scope>NUCLEOTIDE SEQUENCE [LARGE SCALE GENOMIC DNA]</scope>
    <source>
        <strain evidence="2 3">OJF2</strain>
    </source>
</reference>